<dbReference type="InterPro" id="IPR016036">
    <property type="entry name" value="Malonyl_transacylase_ACP-bd"/>
</dbReference>
<dbReference type="GO" id="GO:0004312">
    <property type="term" value="F:fatty acid synthase activity"/>
    <property type="evidence" value="ECO:0007669"/>
    <property type="project" value="TreeGrafter"/>
</dbReference>
<dbReference type="Gene3D" id="1.10.1200.10">
    <property type="entry name" value="ACP-like"/>
    <property type="match status" value="3"/>
</dbReference>
<dbReference type="Pfam" id="PF21089">
    <property type="entry name" value="PKS_DH_N"/>
    <property type="match status" value="1"/>
</dbReference>
<feature type="region of interest" description="C-terminal hotdog fold" evidence="4">
    <location>
        <begin position="2616"/>
        <end position="2756"/>
    </location>
</feature>
<proteinExistence type="predicted"/>
<feature type="region of interest" description="Disordered" evidence="5">
    <location>
        <begin position="1797"/>
        <end position="1821"/>
    </location>
</feature>
<dbReference type="InterPro" id="IPR018201">
    <property type="entry name" value="Ketoacyl_synth_AS"/>
</dbReference>
<feature type="domain" description="Carrier" evidence="6">
    <location>
        <begin position="1699"/>
        <end position="1778"/>
    </location>
</feature>
<dbReference type="Pfam" id="PF08659">
    <property type="entry name" value="KR"/>
    <property type="match status" value="1"/>
</dbReference>
<dbReference type="InterPro" id="IPR001227">
    <property type="entry name" value="Ac_transferase_dom_sf"/>
</dbReference>
<protein>
    <submittedName>
        <fullName evidence="9">Polyketide synthase module</fullName>
    </submittedName>
</protein>
<dbReference type="PROSITE" id="PS52004">
    <property type="entry name" value="KS3_2"/>
    <property type="match status" value="2"/>
</dbReference>
<dbReference type="InterPro" id="IPR016039">
    <property type="entry name" value="Thiolase-like"/>
</dbReference>
<dbReference type="EMBL" id="DF967972">
    <property type="protein sequence ID" value="GAP15606.1"/>
    <property type="molecule type" value="Genomic_DNA"/>
</dbReference>
<dbReference type="Pfam" id="PF00109">
    <property type="entry name" value="ketoacyl-synt"/>
    <property type="match status" value="2"/>
</dbReference>
<dbReference type="InterPro" id="IPR049552">
    <property type="entry name" value="PKS_DH_N"/>
</dbReference>
<feature type="compositionally biased region" description="Basic and acidic residues" evidence="5">
    <location>
        <begin position="1903"/>
        <end position="1921"/>
    </location>
</feature>
<feature type="domain" description="Carrier" evidence="6">
    <location>
        <begin position="1821"/>
        <end position="1900"/>
    </location>
</feature>
<evidence type="ECO:0000259" key="8">
    <source>
        <dbReference type="PROSITE" id="PS52019"/>
    </source>
</evidence>
<dbReference type="STRING" id="360412.LARV_03398"/>
<dbReference type="PROSITE" id="PS00606">
    <property type="entry name" value="KS3_1"/>
    <property type="match status" value="1"/>
</dbReference>
<dbReference type="InterPro" id="IPR049551">
    <property type="entry name" value="PKS_DH_C"/>
</dbReference>
<dbReference type="PROSITE" id="PS50075">
    <property type="entry name" value="CARRIER"/>
    <property type="match status" value="3"/>
</dbReference>
<dbReference type="InterPro" id="IPR016035">
    <property type="entry name" value="Acyl_Trfase/lysoPLipase"/>
</dbReference>
<dbReference type="Gene3D" id="3.40.50.720">
    <property type="entry name" value="NAD(P)-binding Rossmann-like Domain"/>
    <property type="match status" value="1"/>
</dbReference>
<comment type="caution">
    <text evidence="4">Lacks conserved residue(s) required for the propagation of feature annotation.</text>
</comment>
<dbReference type="InterPro" id="IPR014031">
    <property type="entry name" value="Ketoacyl_synth_C"/>
</dbReference>
<dbReference type="Gene3D" id="3.40.366.10">
    <property type="entry name" value="Malonyl-Coenzyme A Acyl Carrier Protein, domain 2"/>
    <property type="match status" value="1"/>
</dbReference>
<dbReference type="Pfam" id="PF02801">
    <property type="entry name" value="Ketoacyl-synt_C"/>
    <property type="match status" value="1"/>
</dbReference>
<dbReference type="SMART" id="SM00825">
    <property type="entry name" value="PKS_KS"/>
    <property type="match status" value="1"/>
</dbReference>
<evidence type="ECO:0000256" key="2">
    <source>
        <dbReference type="ARBA" id="ARBA00022553"/>
    </source>
</evidence>
<dbReference type="InterPro" id="IPR036736">
    <property type="entry name" value="ACP-like_sf"/>
</dbReference>
<dbReference type="OrthoDB" id="139272at2"/>
<dbReference type="InterPro" id="IPR032821">
    <property type="entry name" value="PKS_assoc"/>
</dbReference>
<dbReference type="SUPFAM" id="SSF52151">
    <property type="entry name" value="FabD/lysophospholipase-like"/>
    <property type="match status" value="1"/>
</dbReference>
<feature type="region of interest" description="N-terminal hotdog fold" evidence="4">
    <location>
        <begin position="2464"/>
        <end position="2602"/>
    </location>
</feature>
<dbReference type="SUPFAM" id="SSF47336">
    <property type="entry name" value="ACP-like"/>
    <property type="match status" value="3"/>
</dbReference>
<dbReference type="CDD" id="cd00833">
    <property type="entry name" value="PKS"/>
    <property type="match status" value="1"/>
</dbReference>
<dbReference type="SMART" id="SM00826">
    <property type="entry name" value="PKS_DH"/>
    <property type="match status" value="1"/>
</dbReference>
<keyword evidence="2" id="KW-0597">Phosphoprotein</keyword>
<evidence type="ECO:0000256" key="5">
    <source>
        <dbReference type="SAM" id="MobiDB-lite"/>
    </source>
</evidence>
<dbReference type="PANTHER" id="PTHR43775">
    <property type="entry name" value="FATTY ACID SYNTHASE"/>
    <property type="match status" value="1"/>
</dbReference>
<dbReference type="InterPro" id="IPR036291">
    <property type="entry name" value="NAD(P)-bd_dom_sf"/>
</dbReference>
<dbReference type="InterPro" id="IPR014030">
    <property type="entry name" value="Ketoacyl_synth_N"/>
</dbReference>
<dbReference type="InterPro" id="IPR013968">
    <property type="entry name" value="PKS_KR"/>
</dbReference>
<dbReference type="GO" id="GO:0006633">
    <property type="term" value="P:fatty acid biosynthetic process"/>
    <property type="evidence" value="ECO:0007669"/>
    <property type="project" value="InterPro"/>
</dbReference>
<dbReference type="Gene3D" id="3.40.47.10">
    <property type="match status" value="2"/>
</dbReference>
<dbReference type="InterPro" id="IPR020807">
    <property type="entry name" value="PKS_DH"/>
</dbReference>
<feature type="domain" description="Carrier" evidence="6">
    <location>
        <begin position="1577"/>
        <end position="1656"/>
    </location>
</feature>
<dbReference type="SUPFAM" id="SSF55048">
    <property type="entry name" value="Probable ACP-binding domain of malonyl-CoA ACP transacylase"/>
    <property type="match status" value="1"/>
</dbReference>
<dbReference type="Pfam" id="PF00698">
    <property type="entry name" value="Acyl_transf_1"/>
    <property type="match status" value="1"/>
</dbReference>
<evidence type="ECO:0000256" key="4">
    <source>
        <dbReference type="PROSITE-ProRule" id="PRU01363"/>
    </source>
</evidence>
<dbReference type="PANTHER" id="PTHR43775:SF51">
    <property type="entry name" value="INACTIVE PHENOLPHTHIOCEROL SYNTHESIS POLYKETIDE SYNTHASE TYPE I PKS1-RELATED"/>
    <property type="match status" value="1"/>
</dbReference>
<dbReference type="Pfam" id="PF00550">
    <property type="entry name" value="PP-binding"/>
    <property type="match status" value="3"/>
</dbReference>
<keyword evidence="1" id="KW-0596">Phosphopantetheine</keyword>
<evidence type="ECO:0000259" key="7">
    <source>
        <dbReference type="PROSITE" id="PS52004"/>
    </source>
</evidence>
<dbReference type="Gene3D" id="3.10.129.110">
    <property type="entry name" value="Polyketide synthase dehydratase"/>
    <property type="match status" value="1"/>
</dbReference>
<dbReference type="InterPro" id="IPR042104">
    <property type="entry name" value="PKS_dehydratase_sf"/>
</dbReference>
<dbReference type="Pfam" id="PF14765">
    <property type="entry name" value="PS-DH"/>
    <property type="match status" value="1"/>
</dbReference>
<organism evidence="9">
    <name type="scientific">Longilinea arvoryzae</name>
    <dbReference type="NCBI Taxonomy" id="360412"/>
    <lineage>
        <taxon>Bacteria</taxon>
        <taxon>Bacillati</taxon>
        <taxon>Chloroflexota</taxon>
        <taxon>Anaerolineae</taxon>
        <taxon>Anaerolineales</taxon>
        <taxon>Anaerolineaceae</taxon>
        <taxon>Longilinea</taxon>
    </lineage>
</organism>
<dbReference type="PROSITE" id="PS52019">
    <property type="entry name" value="PKS_MFAS_DH"/>
    <property type="match status" value="1"/>
</dbReference>
<feature type="region of interest" description="Disordered" evidence="5">
    <location>
        <begin position="1553"/>
        <end position="1575"/>
    </location>
</feature>
<feature type="compositionally biased region" description="Polar residues" evidence="5">
    <location>
        <begin position="1801"/>
        <end position="1813"/>
    </location>
</feature>
<feature type="region of interest" description="Disordered" evidence="5">
    <location>
        <begin position="1903"/>
        <end position="1927"/>
    </location>
</feature>
<accession>A0A0S7BM63</accession>
<dbReference type="InterPro" id="IPR009081">
    <property type="entry name" value="PP-bd_ACP"/>
</dbReference>
<gene>
    <name evidence="9" type="ORF">LARV_03398</name>
</gene>
<dbReference type="InterPro" id="IPR057326">
    <property type="entry name" value="KR_dom"/>
</dbReference>
<dbReference type="InterPro" id="IPR014043">
    <property type="entry name" value="Acyl_transferase_dom"/>
</dbReference>
<dbReference type="SMART" id="SM00822">
    <property type="entry name" value="PKS_KR"/>
    <property type="match status" value="1"/>
</dbReference>
<dbReference type="GO" id="GO:0004315">
    <property type="term" value="F:3-oxoacyl-[acyl-carrier-protein] synthase activity"/>
    <property type="evidence" value="ECO:0007669"/>
    <property type="project" value="InterPro"/>
</dbReference>
<dbReference type="InterPro" id="IPR020841">
    <property type="entry name" value="PKS_Beta-ketoAc_synthase_dom"/>
</dbReference>
<dbReference type="RefSeq" id="WP_075074776.1">
    <property type="nucleotide sequence ID" value="NZ_DF967972.1"/>
</dbReference>
<evidence type="ECO:0000259" key="6">
    <source>
        <dbReference type="PROSITE" id="PS50075"/>
    </source>
</evidence>
<evidence type="ECO:0000313" key="9">
    <source>
        <dbReference type="EMBL" id="GAP15606.1"/>
    </source>
</evidence>
<name>A0A0S7BM63_9CHLR</name>
<dbReference type="SUPFAM" id="SSF53901">
    <property type="entry name" value="Thiolase-like"/>
    <property type="match status" value="2"/>
</dbReference>
<sequence length="2769" mass="300173">MLDPKAVAIVGLGAILPDAPDVASFWRNIQAGRYSITEVPPERWRVDLYYHPDAHQPDKTYSKIGAWVRDFHLEPLKMGIAIPPRLLDQMDPAQQWAIAASHQALSDYGYPQRPLDPARVAVILGNALAGEYHYMSSFRIRVPEYTDALTQTEAFRSLPADVQRALLEGLRAEIDARLRPVTEDTMPGELSNIIAGRVANVFNFSGANYVTDAACASSLAAIQNAMEGLAAGYFDAVLAGGVDRNMGPEAFVKFSKIGALSPDGSRPYADGANGFVMGEGAAIFLLKRLADAERDGDRIYAVIRGVGSSSDGKGKGITAPNPIGQQRAIERAWKNAGVDPRTAAMIEGHGTSTRVGDVVEVGSLNAVFGPLELPVGKIALGSVKSNIGHLKSASGAAALLKMIYALHEQVLPPSVNFEHPNPNIDFAHLPFRVNTTARPWEKKPGDVRRAGISSFGFGGTNFHLVVEEHIPGMLTSDKIILPAVEIQKTPAEAARPAAPETLPAFYRGLLFLSADSTADLRTALEKTLEDARQGKLPGQNVPAPEALARSERLAMDFENGEELIKRAEKTLKAFENDTPMAWNALGAHAVYRGSGKAGKLAFLFPGQGSQYVNMLKDLCEVEPLAAETFREADEVMTPILGKPLTSYIYVDGDPEAIKRAEDALKNTEITQPAVLTANVTLLRLMRKFGFEPDLVIGHSLGEYAALVAAGVLTFAEALEVVSARGREMTKVSMADNGCMAAVSAPLSEVERILKTIDGYVVLANINSPQQSVIGGATAAVDAALEAFQSAGFQAVKIPVSHAFHTQIVAPASDPLRRVIARMDIRQPRLPVIANVTGGLYPTGKEEILDTLAQQVYSPVQFIRGIETMYDQGARVFAEVGPKRVLNALATDILKGKEDVTIVATNHPRKGARTSFNEALCGLYAAGVGPRASAEKRELPVEITAAPEPQPAIISDGRLPLTGSVVITGTGLGLPGRGKHVFEADNVDRILRGDQFIEPLSDEKRRGMLERRVTRLVKSEAGAQMVTIDSLDQTIKLAGQSGDFDLAEEFGVPRDRVEATDISTQLAIAAGIEALRDAGIPLVMRYKRTSTGSALPDRWMLPEPLADETGVIFASAFPGIERLAEESARFSEYQSLNNQITELRDLQGKFPAQAELQQALARRVQELEAQLEKLDYHFDRRFIFRILAMGHSQFAEYIGARGPNTYVNAACSTTTHAVNIAEDWIRTGRCRRVVVIAGDDVTDGNAVNWIGTGLFASGATTTEESLRLAALPFDRRRNGMIMGMGAAALVVESEDAARERGVRAICEVLSTQIANSAYHGSRLNVQHISEVMERLVAMAERRFGLKRSEMASRLMFMSHETYTPARGGSASAEIWALRRTFGAQANRVIISNTKGFTGHTMGVGVEDVVAAKALQTGIVPPIANIGDGFEPDPDLGDLNLSHGGKYEPEYALRLGAGFGSQIAMSLLRRVPGVGERIDASVHRRWMAAVAGYPEVETEIVQHTLRVRDQGQPKQEPRKSQWEFGQGPTLWAAKGVKSDEEKAVLSSVSMRSEEEQKTVFSSTAPQNSVTQNKEEPSSIVDSDIQAYLLSLVSEKTGYPTEMLELDLDLEADLGIDTVKQAELFAAVREHYGIPRREDLRLSDYNTLAKVMNFVKEGVKSEEGKAVLSSVSMRSEEEKKTVLSSTATQNPVTQNNEEPAPMVDLDIQTYLLSLVSEKTGYPTEMLELDLDLEADLGIDTVKQAELFAAVREHYGIPRREDLRLSDYNTLAKVMNFVKEGVKSEEGKAVLSSVSMRSEEEKKTVLSSTATQNPVTQNEEEPSPVVDSDIQTYLLSLVSEKTGYPTEMLELDLDLEADLGIDTVKQAELFAAVREHYGIPRREDLRLSDYNTLAKVMNFVKEGVKSEEVKSDEGMSDEANHESRVPTRVSDITPPASLRRRVPVPVLRPKPGLCLPTGVELGEDSRVLVVADRSGVADALARKLRALKVHVTRLVATSAEEMQRKVTALSAQGPFSGVYFLPGLDVEPTLSEMGLKDWNLHLESRLFTLETLLRNLPETAFLVCGTRLGGLHGYGPQKMATVTGGGLRGLAKAIARERESMAVKVVDFESDRSPAAVAGCLIEETLRDLAVVEVGWEGDLRFGVALVDQALPEPQTRLPENGVFVISGGSGGITAPVLQDLARENRGHFYLLGRSALPSAQDPELTLLRSGREALKGEIVRRLSESGERATPSKVEARLAAIERAAATLETMAQIEKSGGKAVYLACDVTNPQAVEQAVQQVLSAEGKVDVLVHAAGIDHSRKLESKPADEFRQVVAVKAGGFFNLWKTLEAHKALPGFVAVFTSVAGRFGNTGQTDYSAANDLAGRMAAAIHAEHPEIRAAALDWGAWAEVGMASRGYIPRLMQMAGIEMLDPRQAAPLVRAELLAGADSEVVLAGSLGALETPESVEGGLDLEQANIALRAGDPIHTMLSRVAGMSLNEGVLLEAELDPTSEPFLKDHALNGTPVLPGVMGIEGFTVAAKHIASVLGSARAGFDVTRLEDIQFLAPFKFYRNQPRRSTWKARAVRVPEGLVAEVVLESDMLLHNQTVEHMRHFSGRVILQPLAAVDELNTEPPHWNGAYTVPAEEIYKLYFHGPSFQVLAGVQRSGEVVLGKLQRDLPPITLQKDALSSTPILLELCLQTAGAWEAGLTGTLALPSSIGQLRIYKRKTNGAAIYAEVSPIQSPEGELSFDARVVDAKGHVYLEVENYRTSPLPYHAEDEVIQPFKTLVQGN</sequence>
<feature type="compositionally biased region" description="Polar residues" evidence="5">
    <location>
        <begin position="1556"/>
        <end position="1569"/>
    </location>
</feature>
<keyword evidence="10" id="KW-1185">Reference proteome</keyword>
<feature type="domain" description="PKS/mFAS DH" evidence="8">
    <location>
        <begin position="2464"/>
        <end position="2756"/>
    </location>
</feature>
<dbReference type="SMART" id="SM00827">
    <property type="entry name" value="PKS_AT"/>
    <property type="match status" value="1"/>
</dbReference>
<evidence type="ECO:0000313" key="10">
    <source>
        <dbReference type="Proteomes" id="UP000055060"/>
    </source>
</evidence>
<keyword evidence="3" id="KW-0808">Transferase</keyword>
<feature type="domain" description="Ketosynthase family 3 (KS3)" evidence="7">
    <location>
        <begin position="961"/>
        <end position="1468"/>
    </location>
</feature>
<dbReference type="Proteomes" id="UP000055060">
    <property type="component" value="Unassembled WGS sequence"/>
</dbReference>
<reference evidence="9" key="1">
    <citation type="submission" date="2015-07" db="EMBL/GenBank/DDBJ databases">
        <title>Draft Genome Sequences of Anaerolinea thermolimosa IMO-1, Bellilinea caldifistulae GOMI-1, Leptolinea tardivitalis YMTK-2, Levilinea saccharolytica KIBI-1,Longilinea arvoryzae KOME-1, Previously Described as Members of the Anaerolineaceae (Chloroflexi).</title>
        <authorList>
            <person name="Sekiguchi Y."/>
            <person name="Ohashi A."/>
            <person name="Matsuura N."/>
            <person name="Tourlousse M.D."/>
        </authorList>
    </citation>
    <scope>NUCLEOTIDE SEQUENCE [LARGE SCALE GENOMIC DNA]</scope>
    <source>
        <strain evidence="9">KOME-1</strain>
    </source>
</reference>
<dbReference type="InterPro" id="IPR050091">
    <property type="entry name" value="PKS_NRPS_Biosynth_Enz"/>
</dbReference>
<dbReference type="Gene3D" id="3.30.70.250">
    <property type="entry name" value="Malonyl-CoA ACP transacylase, ACP-binding"/>
    <property type="match status" value="1"/>
</dbReference>
<evidence type="ECO:0000256" key="1">
    <source>
        <dbReference type="ARBA" id="ARBA00022450"/>
    </source>
</evidence>
<feature type="domain" description="Ketosynthase family 3 (KS3)" evidence="7">
    <location>
        <begin position="4"/>
        <end position="468"/>
    </location>
</feature>
<dbReference type="CDD" id="cd08953">
    <property type="entry name" value="KR_2_SDR_x"/>
    <property type="match status" value="1"/>
</dbReference>
<dbReference type="SUPFAM" id="SSF51735">
    <property type="entry name" value="NAD(P)-binding Rossmann-fold domains"/>
    <property type="match status" value="2"/>
</dbReference>
<dbReference type="Pfam" id="PF16197">
    <property type="entry name" value="KAsynt_C_assoc"/>
    <property type="match status" value="1"/>
</dbReference>
<dbReference type="InterPro" id="IPR049900">
    <property type="entry name" value="PKS_mFAS_DH"/>
</dbReference>
<evidence type="ECO:0000256" key="3">
    <source>
        <dbReference type="ARBA" id="ARBA00022679"/>
    </source>
</evidence>